<dbReference type="InterPro" id="IPR005624">
    <property type="entry name" value="PduO/GlcC-like"/>
</dbReference>
<dbReference type="eggNOG" id="COG3193">
    <property type="taxonomic scope" value="Bacteria"/>
</dbReference>
<evidence type="ECO:0000313" key="1">
    <source>
        <dbReference type="EMBL" id="AAZ46089.1"/>
    </source>
</evidence>
<organism evidence="1">
    <name type="scientific">Dechloromonas aromatica (strain RCB)</name>
    <dbReference type="NCBI Taxonomy" id="159087"/>
    <lineage>
        <taxon>Bacteria</taxon>
        <taxon>Pseudomonadati</taxon>
        <taxon>Pseudomonadota</taxon>
        <taxon>Betaproteobacteria</taxon>
        <taxon>Rhodocyclales</taxon>
        <taxon>Azonexaceae</taxon>
        <taxon>Dechloromonas</taxon>
    </lineage>
</organism>
<name>Q47GE2_DECAR</name>
<dbReference type="InterPro" id="IPR038084">
    <property type="entry name" value="PduO/GlcC-like_sf"/>
</dbReference>
<evidence type="ECO:0008006" key="2">
    <source>
        <dbReference type="Google" id="ProtNLM"/>
    </source>
</evidence>
<proteinExistence type="predicted"/>
<dbReference type="HOGENOM" id="CLU_103773_2_2_4"/>
<dbReference type="Gene3D" id="3.30.450.150">
    <property type="entry name" value="Haem-degrading domain"/>
    <property type="match status" value="1"/>
</dbReference>
<dbReference type="Pfam" id="PF03928">
    <property type="entry name" value="HbpS-like"/>
    <property type="match status" value="1"/>
</dbReference>
<dbReference type="PANTHER" id="PTHR34309:SF1">
    <property type="entry name" value="PROTEIN GLCG"/>
    <property type="match status" value="1"/>
</dbReference>
<accession>Q47GE2</accession>
<dbReference type="STRING" id="159087.Daro_1340"/>
<sequence>MSSKKGGLCVMQGNITQRAAQLIAVGAIDEAERIGVSINVAVVDRAGTLMAFLRMPEASLHSMDTAIDKAYTAASFRFPTAQWDEVLAGFSENVQRGILQRPRLVAFGGGLPIQVDGQVIGAIGVSGANVEQDERCALAGLSVVEVF</sequence>
<dbReference type="SUPFAM" id="SSF143744">
    <property type="entry name" value="GlcG-like"/>
    <property type="match status" value="1"/>
</dbReference>
<dbReference type="AlphaFoldDB" id="Q47GE2"/>
<dbReference type="InterPro" id="IPR052517">
    <property type="entry name" value="GlcG_carb_metab_protein"/>
</dbReference>
<gene>
    <name evidence="1" type="ordered locus">Daro_1340</name>
</gene>
<reference evidence="1" key="1">
    <citation type="submission" date="2005-08" db="EMBL/GenBank/DDBJ databases">
        <title>Complete sequence of Dechloromonas aromatica RCB.</title>
        <authorList>
            <person name="Salinero K.K."/>
            <person name="Copeland A."/>
            <person name="Lucas S."/>
            <person name="Lapidus A."/>
            <person name="Barry K."/>
            <person name="Detter J.C."/>
            <person name="Glavina T."/>
            <person name="Hammon N."/>
            <person name="Israni S."/>
            <person name="Pitluck S."/>
            <person name="Di Bartolo G."/>
            <person name="Trong S."/>
            <person name="Schmutz J."/>
            <person name="Larimer F."/>
            <person name="Land M."/>
            <person name="Ivanova N."/>
            <person name="Richardson P."/>
        </authorList>
    </citation>
    <scope>NUCLEOTIDE SEQUENCE</scope>
    <source>
        <strain evidence="1">RCB</strain>
    </source>
</reference>
<protein>
    <recommendedName>
        <fullName evidence="2">ATP:cob(I)alamin adenosyltransferase</fullName>
    </recommendedName>
</protein>
<dbReference type="EMBL" id="CP000089">
    <property type="protein sequence ID" value="AAZ46089.1"/>
    <property type="molecule type" value="Genomic_DNA"/>
</dbReference>
<dbReference type="PANTHER" id="PTHR34309">
    <property type="entry name" value="SLR1406 PROTEIN"/>
    <property type="match status" value="1"/>
</dbReference>
<dbReference type="KEGG" id="dar:Daro_1340"/>